<comment type="caution">
    <text evidence="1">The sequence shown here is derived from an EMBL/GenBank/DDBJ whole genome shotgun (WGS) entry which is preliminary data.</text>
</comment>
<name>A0A821YJI1_9BILA</name>
<protein>
    <submittedName>
        <fullName evidence="1">Uncharacterized protein</fullName>
    </submittedName>
</protein>
<feature type="non-terminal residue" evidence="1">
    <location>
        <position position="85"/>
    </location>
</feature>
<dbReference type="Proteomes" id="UP000663838">
    <property type="component" value="Unassembled WGS sequence"/>
</dbReference>
<evidence type="ECO:0000313" key="1">
    <source>
        <dbReference type="EMBL" id="CAF4966640.1"/>
    </source>
</evidence>
<organism evidence="1 2">
    <name type="scientific">Rotaria socialis</name>
    <dbReference type="NCBI Taxonomy" id="392032"/>
    <lineage>
        <taxon>Eukaryota</taxon>
        <taxon>Metazoa</taxon>
        <taxon>Spiralia</taxon>
        <taxon>Gnathifera</taxon>
        <taxon>Rotifera</taxon>
        <taxon>Eurotatoria</taxon>
        <taxon>Bdelloidea</taxon>
        <taxon>Philodinida</taxon>
        <taxon>Philodinidae</taxon>
        <taxon>Rotaria</taxon>
    </lineage>
</organism>
<gene>
    <name evidence="1" type="ORF">TOA249_LOCUS34419</name>
</gene>
<reference evidence="1" key="1">
    <citation type="submission" date="2021-02" db="EMBL/GenBank/DDBJ databases">
        <authorList>
            <person name="Nowell W R."/>
        </authorList>
    </citation>
    <scope>NUCLEOTIDE SEQUENCE</scope>
</reference>
<dbReference type="AlphaFoldDB" id="A0A821YJI1"/>
<dbReference type="EMBL" id="CAJOBS010019586">
    <property type="protein sequence ID" value="CAF4966640.1"/>
    <property type="molecule type" value="Genomic_DNA"/>
</dbReference>
<proteinExistence type="predicted"/>
<evidence type="ECO:0000313" key="2">
    <source>
        <dbReference type="Proteomes" id="UP000663838"/>
    </source>
</evidence>
<accession>A0A821YJI1</accession>
<sequence>MDCYMSILIIRGHQSAMKGQVVHCQADVVDNIGDLLSFPKCYEFMAVIQQKPSDHNGEIKVTVRYSVSAIQILRAIQYLIKHHVG</sequence>